<name>A0A918TY38_9RHOB</name>
<dbReference type="Proteomes" id="UP000638981">
    <property type="component" value="Unassembled WGS sequence"/>
</dbReference>
<dbReference type="RefSeq" id="WP_268247732.1">
    <property type="nucleotide sequence ID" value="NZ_BMYJ01000013.1"/>
</dbReference>
<evidence type="ECO:0000313" key="2">
    <source>
        <dbReference type="EMBL" id="GHC66167.1"/>
    </source>
</evidence>
<dbReference type="EMBL" id="BMYJ01000013">
    <property type="protein sequence ID" value="GHC66167.1"/>
    <property type="molecule type" value="Genomic_DNA"/>
</dbReference>
<reference evidence="2" key="1">
    <citation type="journal article" date="2014" name="Int. J. Syst. Evol. Microbiol.">
        <title>Complete genome sequence of Corynebacterium casei LMG S-19264T (=DSM 44701T), isolated from a smear-ripened cheese.</title>
        <authorList>
            <consortium name="US DOE Joint Genome Institute (JGI-PGF)"/>
            <person name="Walter F."/>
            <person name="Albersmeier A."/>
            <person name="Kalinowski J."/>
            <person name="Ruckert C."/>
        </authorList>
    </citation>
    <scope>NUCLEOTIDE SEQUENCE</scope>
    <source>
        <strain evidence="2">KCTC 23310</strain>
    </source>
</reference>
<proteinExistence type="predicted"/>
<evidence type="ECO:0000256" key="1">
    <source>
        <dbReference type="SAM" id="SignalP"/>
    </source>
</evidence>
<protein>
    <recommendedName>
        <fullName evidence="4">Argininosuccinate lyase</fullName>
    </recommendedName>
</protein>
<accession>A0A918TY38</accession>
<feature type="signal peptide" evidence="1">
    <location>
        <begin position="1"/>
        <end position="20"/>
    </location>
</feature>
<dbReference type="AlphaFoldDB" id="A0A918TY38"/>
<keyword evidence="1" id="KW-0732">Signal</keyword>
<gene>
    <name evidence="2" type="ORF">GCM10007315_33620</name>
</gene>
<feature type="chain" id="PRO_5037713191" description="Argininosuccinate lyase" evidence="1">
    <location>
        <begin position="21"/>
        <end position="43"/>
    </location>
</feature>
<comment type="caution">
    <text evidence="2">The sequence shown here is derived from an EMBL/GenBank/DDBJ whole genome shotgun (WGS) entry which is preliminary data.</text>
</comment>
<organism evidence="2 3">
    <name type="scientific">Neogemmobacter tilapiae</name>
    <dbReference type="NCBI Taxonomy" id="875041"/>
    <lineage>
        <taxon>Bacteria</taxon>
        <taxon>Pseudomonadati</taxon>
        <taxon>Pseudomonadota</taxon>
        <taxon>Alphaproteobacteria</taxon>
        <taxon>Rhodobacterales</taxon>
        <taxon>Paracoccaceae</taxon>
        <taxon>Neogemmobacter</taxon>
    </lineage>
</organism>
<sequence length="43" mass="4219">MLKRMMGPLMLALALAGCGADGEPVTPGVTVSGEAQMGVSGTL</sequence>
<dbReference type="PROSITE" id="PS51257">
    <property type="entry name" value="PROKAR_LIPOPROTEIN"/>
    <property type="match status" value="1"/>
</dbReference>
<evidence type="ECO:0008006" key="4">
    <source>
        <dbReference type="Google" id="ProtNLM"/>
    </source>
</evidence>
<evidence type="ECO:0000313" key="3">
    <source>
        <dbReference type="Proteomes" id="UP000638981"/>
    </source>
</evidence>
<reference evidence="2" key="2">
    <citation type="submission" date="2020-09" db="EMBL/GenBank/DDBJ databases">
        <authorList>
            <person name="Sun Q."/>
            <person name="Kim S."/>
        </authorList>
    </citation>
    <scope>NUCLEOTIDE SEQUENCE</scope>
    <source>
        <strain evidence="2">KCTC 23310</strain>
    </source>
</reference>
<keyword evidence="3" id="KW-1185">Reference proteome</keyword>